<dbReference type="GO" id="GO:0020037">
    <property type="term" value="F:heme binding"/>
    <property type="evidence" value="ECO:0007669"/>
    <property type="project" value="InterPro"/>
</dbReference>
<evidence type="ECO:0000256" key="3">
    <source>
        <dbReference type="ARBA" id="ARBA00022617"/>
    </source>
</evidence>
<dbReference type="AlphaFoldDB" id="A0A443SI36"/>
<dbReference type="GO" id="GO:0004096">
    <property type="term" value="F:catalase activity"/>
    <property type="evidence" value="ECO:0007669"/>
    <property type="project" value="InterPro"/>
</dbReference>
<dbReference type="PROSITE" id="PS51402">
    <property type="entry name" value="CATALASE_3"/>
    <property type="match status" value="1"/>
</dbReference>
<organism evidence="9 10">
    <name type="scientific">Leptotrombidium deliense</name>
    <dbReference type="NCBI Taxonomy" id="299467"/>
    <lineage>
        <taxon>Eukaryota</taxon>
        <taxon>Metazoa</taxon>
        <taxon>Ecdysozoa</taxon>
        <taxon>Arthropoda</taxon>
        <taxon>Chelicerata</taxon>
        <taxon>Arachnida</taxon>
        <taxon>Acari</taxon>
        <taxon>Acariformes</taxon>
        <taxon>Trombidiformes</taxon>
        <taxon>Prostigmata</taxon>
        <taxon>Anystina</taxon>
        <taxon>Parasitengona</taxon>
        <taxon>Trombiculoidea</taxon>
        <taxon>Trombiculidae</taxon>
        <taxon>Leptotrombidium</taxon>
    </lineage>
</organism>
<dbReference type="VEuPathDB" id="VectorBase:LDEU004862"/>
<evidence type="ECO:0000256" key="2">
    <source>
        <dbReference type="ARBA" id="ARBA00022559"/>
    </source>
</evidence>
<dbReference type="GO" id="GO:0046872">
    <property type="term" value="F:metal ion binding"/>
    <property type="evidence" value="ECO:0007669"/>
    <property type="project" value="UniProtKB-KW"/>
</dbReference>
<dbReference type="EMBL" id="NCKV01002203">
    <property type="protein sequence ID" value="RWS27177.1"/>
    <property type="molecule type" value="Genomic_DNA"/>
</dbReference>
<evidence type="ECO:0000256" key="6">
    <source>
        <dbReference type="ARBA" id="ARBA00023004"/>
    </source>
</evidence>
<evidence type="ECO:0000256" key="5">
    <source>
        <dbReference type="ARBA" id="ARBA00023002"/>
    </source>
</evidence>
<feature type="non-terminal residue" evidence="9">
    <location>
        <position position="262"/>
    </location>
</feature>
<evidence type="ECO:0000256" key="4">
    <source>
        <dbReference type="ARBA" id="ARBA00022723"/>
    </source>
</evidence>
<evidence type="ECO:0000313" key="9">
    <source>
        <dbReference type="EMBL" id="RWS27177.1"/>
    </source>
</evidence>
<keyword evidence="6" id="KW-0408">Iron</keyword>
<dbReference type="PANTHER" id="PTHR11465">
    <property type="entry name" value="CATALASE"/>
    <property type="match status" value="1"/>
</dbReference>
<evidence type="ECO:0000313" key="10">
    <source>
        <dbReference type="Proteomes" id="UP000288716"/>
    </source>
</evidence>
<comment type="caution">
    <text evidence="9">The sequence shown here is derived from an EMBL/GenBank/DDBJ whole genome shotgun (WGS) entry which is preliminary data.</text>
</comment>
<dbReference type="Proteomes" id="UP000288716">
    <property type="component" value="Unassembled WGS sequence"/>
</dbReference>
<evidence type="ECO:0000259" key="8">
    <source>
        <dbReference type="SMART" id="SM01060"/>
    </source>
</evidence>
<reference evidence="9 10" key="1">
    <citation type="journal article" date="2018" name="Gigascience">
        <title>Genomes of trombidid mites reveal novel predicted allergens and laterally-transferred genes associated with secondary metabolism.</title>
        <authorList>
            <person name="Dong X."/>
            <person name="Chaisiri K."/>
            <person name="Xia D."/>
            <person name="Armstrong S.D."/>
            <person name="Fang Y."/>
            <person name="Donnelly M.J."/>
            <person name="Kadowaki T."/>
            <person name="McGarry J.W."/>
            <person name="Darby A.C."/>
            <person name="Makepeace B.L."/>
        </authorList>
    </citation>
    <scope>NUCLEOTIDE SEQUENCE [LARGE SCALE GENOMIC DNA]</scope>
    <source>
        <strain evidence="9">UoL-UT</strain>
    </source>
</reference>
<dbReference type="GO" id="GO:0005777">
    <property type="term" value="C:peroxisome"/>
    <property type="evidence" value="ECO:0007669"/>
    <property type="project" value="TreeGrafter"/>
</dbReference>
<dbReference type="SMART" id="SM01060">
    <property type="entry name" value="Catalase"/>
    <property type="match status" value="1"/>
</dbReference>
<name>A0A443SI36_9ACAR</name>
<dbReference type="GO" id="GO:0042542">
    <property type="term" value="P:response to hydrogen peroxide"/>
    <property type="evidence" value="ECO:0007669"/>
    <property type="project" value="TreeGrafter"/>
</dbReference>
<accession>A0A443SI36</accession>
<dbReference type="Gene3D" id="2.40.180.10">
    <property type="entry name" value="Catalase core domain"/>
    <property type="match status" value="1"/>
</dbReference>
<proteinExistence type="inferred from homology"/>
<evidence type="ECO:0000256" key="1">
    <source>
        <dbReference type="ARBA" id="ARBA00005329"/>
    </source>
</evidence>
<dbReference type="PRINTS" id="PR00067">
    <property type="entry name" value="CATALASE"/>
</dbReference>
<protein>
    <submittedName>
        <fullName evidence="9">Catalase-like protein</fullName>
    </submittedName>
</protein>
<dbReference type="PANTHER" id="PTHR11465:SF9">
    <property type="entry name" value="CATALASE"/>
    <property type="match status" value="1"/>
</dbReference>
<keyword evidence="7" id="KW-0376">Hydrogen peroxide</keyword>
<dbReference type="STRING" id="299467.A0A443SI36"/>
<dbReference type="InterPro" id="IPR011614">
    <property type="entry name" value="Catalase_core"/>
</dbReference>
<keyword evidence="4" id="KW-0479">Metal-binding</keyword>
<dbReference type="PROSITE" id="PS00438">
    <property type="entry name" value="CATALASE_2"/>
    <property type="match status" value="1"/>
</dbReference>
<keyword evidence="10" id="KW-1185">Reference proteome</keyword>
<keyword evidence="2" id="KW-0575">Peroxidase</keyword>
<dbReference type="OrthoDB" id="6880011at2759"/>
<evidence type="ECO:0000256" key="7">
    <source>
        <dbReference type="ARBA" id="ARBA00023324"/>
    </source>
</evidence>
<comment type="similarity">
    <text evidence="1">Belongs to the catalase family.</text>
</comment>
<dbReference type="SUPFAM" id="SSF56634">
    <property type="entry name" value="Heme-dependent catalase-like"/>
    <property type="match status" value="1"/>
</dbReference>
<sequence length="262" mass="29753">MYRSVGTITQQTGAKIGDRVNSLTCGKYGPVLLEDTILLEELSHFDRERIPERVVHAKGGGAFGYLVVTHPEIQEFSKASVFSKVGKKTNLFIRFSVVQGELGAADTVRDPRGFAIKFYTDDGIWDLVGNNTPLFFIRDAILFPSFIHSQKRNPKTHLHDPNMMWDFLSLRAESLHQVSFLFSDRGIPDGFRFMHGFGANTFKLVNKNNEAVYCKFHYLSNQGIRNIQPDQAQRIAGTDPDYAIRDLYNAIEAGEYPSWTFY</sequence>
<feature type="domain" description="Catalase core" evidence="8">
    <location>
        <begin position="9"/>
        <end position="262"/>
    </location>
</feature>
<gene>
    <name evidence="9" type="ORF">B4U80_08529</name>
</gene>
<dbReference type="InterPro" id="IPR018028">
    <property type="entry name" value="Catalase"/>
</dbReference>
<dbReference type="GO" id="GO:0005739">
    <property type="term" value="C:mitochondrion"/>
    <property type="evidence" value="ECO:0007669"/>
    <property type="project" value="TreeGrafter"/>
</dbReference>
<keyword evidence="5" id="KW-0560">Oxidoreductase</keyword>
<dbReference type="Pfam" id="PF00199">
    <property type="entry name" value="Catalase"/>
    <property type="match status" value="1"/>
</dbReference>
<dbReference type="InterPro" id="IPR020835">
    <property type="entry name" value="Catalase_sf"/>
</dbReference>
<keyword evidence="3" id="KW-0349">Heme</keyword>
<dbReference type="InterPro" id="IPR024708">
    <property type="entry name" value="Catalase_AS"/>
</dbReference>
<dbReference type="GO" id="GO:0042744">
    <property type="term" value="P:hydrogen peroxide catabolic process"/>
    <property type="evidence" value="ECO:0007669"/>
    <property type="project" value="UniProtKB-KW"/>
</dbReference>